<dbReference type="EMBL" id="JBHUHQ010000020">
    <property type="protein sequence ID" value="MFD2045694.1"/>
    <property type="molecule type" value="Genomic_DNA"/>
</dbReference>
<accession>A0ABW4W1U0</accession>
<dbReference type="InterPro" id="IPR006119">
    <property type="entry name" value="Resolv_N"/>
</dbReference>
<evidence type="ECO:0000313" key="2">
    <source>
        <dbReference type="EMBL" id="MFD2045694.1"/>
    </source>
</evidence>
<reference evidence="3" key="1">
    <citation type="journal article" date="2019" name="Int. J. Syst. Evol. Microbiol.">
        <title>The Global Catalogue of Microorganisms (GCM) 10K type strain sequencing project: providing services to taxonomists for standard genome sequencing and annotation.</title>
        <authorList>
            <consortium name="The Broad Institute Genomics Platform"/>
            <consortium name="The Broad Institute Genome Sequencing Center for Infectious Disease"/>
            <person name="Wu L."/>
            <person name="Ma J."/>
        </authorList>
    </citation>
    <scope>NUCLEOTIDE SEQUENCE [LARGE SCALE GENOMIC DNA]</scope>
    <source>
        <strain evidence="3">R28</strain>
    </source>
</reference>
<evidence type="ECO:0000313" key="3">
    <source>
        <dbReference type="Proteomes" id="UP001597383"/>
    </source>
</evidence>
<dbReference type="RefSeq" id="WP_377558352.1">
    <property type="nucleotide sequence ID" value="NZ_JBHUHQ010000020.1"/>
</dbReference>
<comment type="caution">
    <text evidence="2">The sequence shown here is derived from an EMBL/GenBank/DDBJ whole genome shotgun (WGS) entry which is preliminary data.</text>
</comment>
<evidence type="ECO:0000259" key="1">
    <source>
        <dbReference type="PROSITE" id="PS51736"/>
    </source>
</evidence>
<protein>
    <recommendedName>
        <fullName evidence="1">Resolvase/invertase-type recombinase catalytic domain-containing protein</fullName>
    </recommendedName>
</protein>
<feature type="domain" description="Resolvase/invertase-type recombinase catalytic" evidence="1">
    <location>
        <begin position="1"/>
        <end position="32"/>
    </location>
</feature>
<name>A0ABW4W1U0_9BACI</name>
<dbReference type="Proteomes" id="UP001597383">
    <property type="component" value="Unassembled WGS sequence"/>
</dbReference>
<proteinExistence type="predicted"/>
<organism evidence="2 3">
    <name type="scientific">Ornithinibacillus salinisoli</name>
    <dbReference type="NCBI Taxonomy" id="1848459"/>
    <lineage>
        <taxon>Bacteria</taxon>
        <taxon>Bacillati</taxon>
        <taxon>Bacillota</taxon>
        <taxon>Bacilli</taxon>
        <taxon>Bacillales</taxon>
        <taxon>Bacillaceae</taxon>
        <taxon>Ornithinibacillus</taxon>
    </lineage>
</organism>
<sequence length="38" mass="4583">MFVHVMALFAEIEREFYSFRTNAGMEKRQKRAAFWVGK</sequence>
<gene>
    <name evidence="2" type="ORF">ACFSJF_15565</name>
</gene>
<dbReference type="PROSITE" id="PS51736">
    <property type="entry name" value="RECOMBINASES_3"/>
    <property type="match status" value="1"/>
</dbReference>
<keyword evidence="3" id="KW-1185">Reference proteome</keyword>